<feature type="transmembrane region" description="Helical" evidence="5">
    <location>
        <begin position="169"/>
        <end position="193"/>
    </location>
</feature>
<evidence type="ECO:0000313" key="7">
    <source>
        <dbReference type="EMBL" id="CAG8515627.1"/>
    </source>
</evidence>
<feature type="transmembrane region" description="Helical" evidence="5">
    <location>
        <begin position="119"/>
        <end position="141"/>
    </location>
</feature>
<dbReference type="InterPro" id="IPR017452">
    <property type="entry name" value="GPCR_Rhodpsn_7TM"/>
</dbReference>
<dbReference type="GO" id="GO:0004930">
    <property type="term" value="F:G protein-coupled receptor activity"/>
    <property type="evidence" value="ECO:0007669"/>
    <property type="project" value="InterPro"/>
</dbReference>
<reference evidence="7" key="1">
    <citation type="submission" date="2021-06" db="EMBL/GenBank/DDBJ databases">
        <authorList>
            <person name="Kallberg Y."/>
            <person name="Tangrot J."/>
            <person name="Rosling A."/>
        </authorList>
    </citation>
    <scope>NUCLEOTIDE SEQUENCE</scope>
    <source>
        <strain evidence="7">CL551</strain>
    </source>
</reference>
<proteinExistence type="predicted"/>
<keyword evidence="3 5" id="KW-1133">Transmembrane helix</keyword>
<sequence length="382" mass="43238">MENFFGSDYRKGMAAVVSFSLINNVASIVVIFFVMTRKHTRNSVVARLVCNLSFSDFLQSSGFMFSYYWLHTDGIQSGTICDIQGVLINLGDIASSFWVFVICLHTYMLVVYSYEYPHIILLSMIIIWPLSILISMLGFSIQTPSNPFFGSAGGLWCWITPNYNIYRVLFHYGIILTVATSMMILYTIMFCVLRSRHRKMSSEDESKKILQSVSKRLIWYPLSVYSRFLVNSSLLDTNATVYGITRNVVSVKPIVKNIRRRIASHSKDLDFGPSSSAISVTTTQEIKISYVDPPLDLPDRISEISDSDFSQESTSSSTSPVSHNQQIDIVAKKVRKERPNMETASRPSFCHRKSLAYNTILGIVEPVKDSGHIYLPIKQSKI</sequence>
<gene>
    <name evidence="7" type="ORF">AMORRO_LOCUS3950</name>
</gene>
<dbReference type="PANTHER" id="PTHR23112:SF37">
    <property type="entry name" value="G PROTEIN-COUPLED RECEPTOR GPR1"/>
    <property type="match status" value="1"/>
</dbReference>
<feature type="transmembrane region" description="Helical" evidence="5">
    <location>
        <begin position="48"/>
        <end position="70"/>
    </location>
</feature>
<organism evidence="7 8">
    <name type="scientific">Acaulospora morrowiae</name>
    <dbReference type="NCBI Taxonomy" id="94023"/>
    <lineage>
        <taxon>Eukaryota</taxon>
        <taxon>Fungi</taxon>
        <taxon>Fungi incertae sedis</taxon>
        <taxon>Mucoromycota</taxon>
        <taxon>Glomeromycotina</taxon>
        <taxon>Glomeromycetes</taxon>
        <taxon>Diversisporales</taxon>
        <taxon>Acaulosporaceae</taxon>
        <taxon>Acaulospora</taxon>
    </lineage>
</organism>
<feature type="transmembrane region" description="Helical" evidence="5">
    <location>
        <begin position="93"/>
        <end position="112"/>
    </location>
</feature>
<dbReference type="OrthoDB" id="100006at2759"/>
<comment type="subcellular location">
    <subcellularLocation>
        <location evidence="1">Membrane</location>
        <topology evidence="1">Multi-pass membrane protein</topology>
    </subcellularLocation>
</comment>
<dbReference type="SUPFAM" id="SSF81321">
    <property type="entry name" value="Family A G protein-coupled receptor-like"/>
    <property type="match status" value="1"/>
</dbReference>
<name>A0A9N9A2R1_9GLOM</name>
<evidence type="ECO:0000313" key="8">
    <source>
        <dbReference type="Proteomes" id="UP000789342"/>
    </source>
</evidence>
<keyword evidence="2 5" id="KW-0812">Transmembrane</keyword>
<evidence type="ECO:0000259" key="6">
    <source>
        <dbReference type="PROSITE" id="PS50262"/>
    </source>
</evidence>
<dbReference type="EMBL" id="CAJVPV010002021">
    <property type="protein sequence ID" value="CAG8515627.1"/>
    <property type="molecule type" value="Genomic_DNA"/>
</dbReference>
<evidence type="ECO:0000256" key="5">
    <source>
        <dbReference type="SAM" id="Phobius"/>
    </source>
</evidence>
<dbReference type="GO" id="GO:0005886">
    <property type="term" value="C:plasma membrane"/>
    <property type="evidence" value="ECO:0007669"/>
    <property type="project" value="TreeGrafter"/>
</dbReference>
<evidence type="ECO:0000256" key="1">
    <source>
        <dbReference type="ARBA" id="ARBA00004141"/>
    </source>
</evidence>
<comment type="caution">
    <text evidence="7">The sequence shown here is derived from an EMBL/GenBank/DDBJ whole genome shotgun (WGS) entry which is preliminary data.</text>
</comment>
<protein>
    <submittedName>
        <fullName evidence="7">18311_t:CDS:1</fullName>
    </submittedName>
</protein>
<accession>A0A9N9A2R1</accession>
<evidence type="ECO:0000256" key="4">
    <source>
        <dbReference type="ARBA" id="ARBA00023136"/>
    </source>
</evidence>
<dbReference type="PROSITE" id="PS50262">
    <property type="entry name" value="G_PROTEIN_RECEP_F1_2"/>
    <property type="match status" value="1"/>
</dbReference>
<dbReference type="InterPro" id="IPR000276">
    <property type="entry name" value="GPCR_Rhodpsn"/>
</dbReference>
<evidence type="ECO:0000256" key="3">
    <source>
        <dbReference type="ARBA" id="ARBA00022989"/>
    </source>
</evidence>
<feature type="domain" description="G-protein coupled receptors family 1 profile" evidence="6">
    <location>
        <begin position="26"/>
        <end position="230"/>
    </location>
</feature>
<evidence type="ECO:0000256" key="2">
    <source>
        <dbReference type="ARBA" id="ARBA00022692"/>
    </source>
</evidence>
<dbReference type="Pfam" id="PF00001">
    <property type="entry name" value="7tm_1"/>
    <property type="match status" value="1"/>
</dbReference>
<dbReference type="PANTHER" id="PTHR23112">
    <property type="entry name" value="G PROTEIN-COUPLED RECEPTOR 157-RELATED"/>
    <property type="match status" value="1"/>
</dbReference>
<dbReference type="Gene3D" id="1.20.1070.10">
    <property type="entry name" value="Rhodopsin 7-helix transmembrane proteins"/>
    <property type="match status" value="1"/>
</dbReference>
<keyword evidence="4 5" id="KW-0472">Membrane</keyword>
<keyword evidence="8" id="KW-1185">Reference proteome</keyword>
<dbReference type="CDD" id="cd00637">
    <property type="entry name" value="7tm_classA_rhodopsin-like"/>
    <property type="match status" value="1"/>
</dbReference>
<dbReference type="GO" id="GO:0007189">
    <property type="term" value="P:adenylate cyclase-activating G protein-coupled receptor signaling pathway"/>
    <property type="evidence" value="ECO:0007669"/>
    <property type="project" value="TreeGrafter"/>
</dbReference>
<feature type="transmembrane region" description="Helical" evidence="5">
    <location>
        <begin position="12"/>
        <end position="36"/>
    </location>
</feature>
<dbReference type="AlphaFoldDB" id="A0A9N9A2R1"/>
<dbReference type="Proteomes" id="UP000789342">
    <property type="component" value="Unassembled WGS sequence"/>
</dbReference>